<protein>
    <submittedName>
        <fullName evidence="7">Efflux RND transporter periplasmic adaptor subunit</fullName>
    </submittedName>
</protein>
<dbReference type="PROSITE" id="PS51257">
    <property type="entry name" value="PROKAR_LIPOPROTEIN"/>
    <property type="match status" value="1"/>
</dbReference>
<evidence type="ECO:0000259" key="5">
    <source>
        <dbReference type="Pfam" id="PF25954"/>
    </source>
</evidence>
<dbReference type="InterPro" id="IPR051909">
    <property type="entry name" value="MFP_Cation_Efflux"/>
</dbReference>
<evidence type="ECO:0000313" key="7">
    <source>
        <dbReference type="EMBL" id="NSL90903.1"/>
    </source>
</evidence>
<keyword evidence="2" id="KW-0813">Transport</keyword>
<dbReference type="Proteomes" id="UP000281028">
    <property type="component" value="Unassembled WGS sequence"/>
</dbReference>
<evidence type="ECO:0000259" key="4">
    <source>
        <dbReference type="Pfam" id="PF25919"/>
    </source>
</evidence>
<proteinExistence type="inferred from homology"/>
<dbReference type="InterPro" id="IPR058627">
    <property type="entry name" value="MdtA-like_C"/>
</dbReference>
<dbReference type="InterPro" id="IPR058790">
    <property type="entry name" value="BSH_CusB"/>
</dbReference>
<evidence type="ECO:0000313" key="8">
    <source>
        <dbReference type="Proteomes" id="UP000281028"/>
    </source>
</evidence>
<dbReference type="PANTHER" id="PTHR30097">
    <property type="entry name" value="CATION EFFLUX SYSTEM PROTEIN CUSB"/>
    <property type="match status" value="1"/>
</dbReference>
<reference evidence="7" key="1">
    <citation type="submission" date="2020-05" db="EMBL/GenBank/DDBJ databases">
        <title>Chitinophaga laudate sp. nov., isolated from a tropical peat swamp.</title>
        <authorList>
            <person name="Goh C.B.S."/>
            <person name="Lee M.S."/>
            <person name="Parimannan S."/>
            <person name="Pasbakhsh P."/>
            <person name="Yule C.M."/>
            <person name="Rajandas H."/>
            <person name="Loke S."/>
            <person name="Croft L."/>
            <person name="Tan J.B.L."/>
        </authorList>
    </citation>
    <scope>NUCLEOTIDE SEQUENCE</scope>
    <source>
        <strain evidence="7">Mgbs1</strain>
    </source>
</reference>
<evidence type="ECO:0000256" key="2">
    <source>
        <dbReference type="ARBA" id="ARBA00022448"/>
    </source>
</evidence>
<sequence length="404" mass="44404">MERKHFLKSIAMVTFAPALLLAACKETGKQPAAQEAQQTFTCPMHPQVVQNKPGTCPICGMDLVPFDKNNKDATLHLGDNQMALGNITTMVAGTGTLSNFRQLNGRLVTDPEKTAVISSRVPGRVEVLYVKETGVKVSKGQPLYKIYSEQLATLQQEYLLAVAQVKQFPDDARFQQIEKAARQKLTLYDQSDAQIQQLVQAQKVNPYVTYPATVSGMVSELSVTEGQYVAEGGAIMRLEGYNQLWVEADVYPAEAAAVQPGQSVKVLVAGYEHEPQQMTIQFINPVLQSGSQLMQIRGAIANPDNRWQPGLQANILLPVKSRGDVLTLPVDAVIRDARGTHVWIEKKKGEFEPRRVQTGMENFDAVEITEGLAAGEKVVVTGAYLLYSEFMLKKGADPMASMKH</sequence>
<keyword evidence="8" id="KW-1185">Reference proteome</keyword>
<dbReference type="PANTHER" id="PTHR30097:SF16">
    <property type="entry name" value="CATION EFFLUX SYSTEM (CZCB-LIKE)"/>
    <property type="match status" value="1"/>
</dbReference>
<name>A0A433WKE3_9BACT</name>
<feature type="domain" description="Multidrug resistance protein MdtA-like C-terminal permuted SH3" evidence="6">
    <location>
        <begin position="324"/>
        <end position="383"/>
    </location>
</feature>
<dbReference type="Pfam" id="PF25967">
    <property type="entry name" value="RND-MFP_C"/>
    <property type="match status" value="1"/>
</dbReference>
<dbReference type="InterPro" id="IPR006143">
    <property type="entry name" value="RND_pump_MFP"/>
</dbReference>
<evidence type="ECO:0000259" key="6">
    <source>
        <dbReference type="Pfam" id="PF25967"/>
    </source>
</evidence>
<dbReference type="GO" id="GO:0022857">
    <property type="term" value="F:transmembrane transporter activity"/>
    <property type="evidence" value="ECO:0007669"/>
    <property type="project" value="InterPro"/>
</dbReference>
<dbReference type="Pfam" id="PF25954">
    <property type="entry name" value="Beta-barrel_RND_2"/>
    <property type="match status" value="1"/>
</dbReference>
<dbReference type="Pfam" id="PF25919">
    <property type="entry name" value="BSH_CusB"/>
    <property type="match status" value="1"/>
</dbReference>
<feature type="domain" description="Heavy metal binding" evidence="3">
    <location>
        <begin position="40"/>
        <end position="65"/>
    </location>
</feature>
<dbReference type="Gene3D" id="2.40.30.170">
    <property type="match status" value="1"/>
</dbReference>
<evidence type="ECO:0000259" key="3">
    <source>
        <dbReference type="Pfam" id="PF19335"/>
    </source>
</evidence>
<dbReference type="AlphaFoldDB" id="A0A433WKE3"/>
<dbReference type="NCBIfam" id="TIGR01730">
    <property type="entry name" value="RND_mfp"/>
    <property type="match status" value="1"/>
</dbReference>
<comment type="caution">
    <text evidence="7">The sequence shown here is derived from an EMBL/GenBank/DDBJ whole genome shotgun (WGS) entry which is preliminary data.</text>
</comment>
<feature type="domain" description="CusB-like beta-barrel" evidence="5">
    <location>
        <begin position="243"/>
        <end position="316"/>
    </location>
</feature>
<dbReference type="GO" id="GO:0016020">
    <property type="term" value="C:membrane"/>
    <property type="evidence" value="ECO:0007669"/>
    <property type="project" value="InterPro"/>
</dbReference>
<dbReference type="GO" id="GO:0046872">
    <property type="term" value="F:metal ion binding"/>
    <property type="evidence" value="ECO:0007669"/>
    <property type="project" value="InterPro"/>
</dbReference>
<dbReference type="OrthoDB" id="9806939at2"/>
<dbReference type="FunFam" id="2.40.420.20:FF:000006">
    <property type="entry name" value="RND family efflux transporter MFP subunit"/>
    <property type="match status" value="1"/>
</dbReference>
<dbReference type="Gene3D" id="2.40.420.20">
    <property type="match status" value="1"/>
</dbReference>
<feature type="domain" description="CusB-like barrel-sandwich hybrid" evidence="4">
    <location>
        <begin position="115"/>
        <end position="238"/>
    </location>
</feature>
<evidence type="ECO:0000256" key="1">
    <source>
        <dbReference type="ARBA" id="ARBA00009477"/>
    </source>
</evidence>
<accession>A0A433WKE3</accession>
<dbReference type="EMBL" id="RIAR02000001">
    <property type="protein sequence ID" value="NSL90903.1"/>
    <property type="molecule type" value="Genomic_DNA"/>
</dbReference>
<organism evidence="7 8">
    <name type="scientific">Chitinophaga solisilvae</name>
    <dbReference type="NCBI Taxonomy" id="1233460"/>
    <lineage>
        <taxon>Bacteria</taxon>
        <taxon>Pseudomonadati</taxon>
        <taxon>Bacteroidota</taxon>
        <taxon>Chitinophagia</taxon>
        <taxon>Chitinophagales</taxon>
        <taxon>Chitinophagaceae</taxon>
        <taxon>Chitinophaga</taxon>
    </lineage>
</organism>
<comment type="similarity">
    <text evidence="1">Belongs to the membrane fusion protein (MFP) (TC 8.A.1) family.</text>
</comment>
<dbReference type="SUPFAM" id="SSF111369">
    <property type="entry name" value="HlyD-like secretion proteins"/>
    <property type="match status" value="1"/>
</dbReference>
<dbReference type="InterPro" id="IPR058792">
    <property type="entry name" value="Beta-barrel_RND_2"/>
</dbReference>
<gene>
    <name evidence="7" type="ORF">ECE50_029030</name>
</gene>
<dbReference type="InterPro" id="IPR045800">
    <property type="entry name" value="HMBD"/>
</dbReference>
<dbReference type="Gene3D" id="2.40.50.100">
    <property type="match status" value="1"/>
</dbReference>
<dbReference type="Pfam" id="PF19335">
    <property type="entry name" value="HMBD"/>
    <property type="match status" value="1"/>
</dbReference>